<protein>
    <submittedName>
        <fullName evidence="3 4">Pilus assembly protein</fullName>
    </submittedName>
</protein>
<keyword evidence="1" id="KW-0472">Membrane</keyword>
<evidence type="ECO:0000313" key="3">
    <source>
        <dbReference type="EMBL" id="SFY02743.1"/>
    </source>
</evidence>
<accession>A0A031GUP7</accession>
<dbReference type="InterPro" id="IPR012495">
    <property type="entry name" value="TadE-like_dom"/>
</dbReference>
<comment type="caution">
    <text evidence="3">The sequence shown here is derived from an EMBL/GenBank/DDBJ whole genome shotgun (WGS) entry which is preliminary data.</text>
</comment>
<dbReference type="AlphaFoldDB" id="A0A031GUP7"/>
<feature type="transmembrane region" description="Helical" evidence="1">
    <location>
        <begin position="20"/>
        <end position="40"/>
    </location>
</feature>
<dbReference type="Proteomes" id="UP000305681">
    <property type="component" value="Unassembled WGS sequence"/>
</dbReference>
<dbReference type="OrthoDB" id="8702885at2"/>
<dbReference type="eggNOG" id="COG4961">
    <property type="taxonomic scope" value="Bacteria"/>
</dbReference>
<dbReference type="Proteomes" id="UP000182489">
    <property type="component" value="Unassembled WGS sequence"/>
</dbReference>
<proteinExistence type="predicted"/>
<gene>
    <name evidence="4" type="ORF">FHI69_17880</name>
    <name evidence="3" type="ORF">SAMN03097694_4173</name>
</gene>
<dbReference type="EMBL" id="FPKH01000005">
    <property type="protein sequence ID" value="SFY02743.1"/>
    <property type="molecule type" value="Genomic_DNA"/>
</dbReference>
<keyword evidence="1" id="KW-1133">Transmembrane helix</keyword>
<evidence type="ECO:0000313" key="5">
    <source>
        <dbReference type="Proteomes" id="UP000182489"/>
    </source>
</evidence>
<dbReference type="EMBL" id="VDGE01000007">
    <property type="protein sequence ID" value="TNC75503.1"/>
    <property type="molecule type" value="Genomic_DNA"/>
</dbReference>
<feature type="domain" description="TadE-like" evidence="2">
    <location>
        <begin position="12"/>
        <end position="54"/>
    </location>
</feature>
<name>A0A031GUP7_9BURK</name>
<dbReference type="RefSeq" id="WP_034750833.1">
    <property type="nucleotide sequence ID" value="NZ_FPKH01000005.1"/>
</dbReference>
<evidence type="ECO:0000313" key="4">
    <source>
        <dbReference type="EMBL" id="TNC75503.1"/>
    </source>
</evidence>
<reference evidence="3 5" key="1">
    <citation type="submission" date="2016-11" db="EMBL/GenBank/DDBJ databases">
        <authorList>
            <person name="Varghese N."/>
            <person name="Submissions S."/>
        </authorList>
    </citation>
    <scope>NUCLEOTIDE SEQUENCE [LARGE SCALE GENOMIC DNA]</scope>
    <source>
        <strain evidence="3 5">NFR18</strain>
    </source>
</reference>
<organism evidence="3 5">
    <name type="scientific">Janthinobacterium lividum</name>
    <dbReference type="NCBI Taxonomy" id="29581"/>
    <lineage>
        <taxon>Bacteria</taxon>
        <taxon>Pseudomonadati</taxon>
        <taxon>Pseudomonadota</taxon>
        <taxon>Betaproteobacteria</taxon>
        <taxon>Burkholderiales</taxon>
        <taxon>Oxalobacteraceae</taxon>
        <taxon>Janthinobacterium</taxon>
    </lineage>
</organism>
<evidence type="ECO:0000313" key="6">
    <source>
        <dbReference type="Proteomes" id="UP000305681"/>
    </source>
</evidence>
<keyword evidence="1" id="KW-0812">Transmembrane</keyword>
<dbReference type="Pfam" id="PF07811">
    <property type="entry name" value="TadE"/>
    <property type="match status" value="1"/>
</dbReference>
<reference evidence="4 6" key="2">
    <citation type="submission" date="2019-06" db="EMBL/GenBank/DDBJ databases">
        <title>Genome sequence of Janthinobacterium lividum UCD_MED1.</title>
        <authorList>
            <person name="De Leon M.E."/>
            <person name="Jospin G."/>
        </authorList>
    </citation>
    <scope>NUCLEOTIDE SEQUENCE [LARGE SCALE GENOMIC DNA]</scope>
    <source>
        <strain evidence="4 6">UCD_MED1</strain>
    </source>
</reference>
<sequence length="155" mass="16364">MRIHHSPLRQRGGAAVEFGIVLALLITLLAGIFGFGRAFWYYDALTKATRDAARNMSVKAKAGIASQGVPAARQTVVDAALSAGISDFTTANVTVTCLDAAFNDSNCNDGTAPGGIRVEVVNYTLSVGQYLPFVIGAASSYATPLSPRTTMRYML</sequence>
<evidence type="ECO:0000259" key="2">
    <source>
        <dbReference type="Pfam" id="PF07811"/>
    </source>
</evidence>
<evidence type="ECO:0000256" key="1">
    <source>
        <dbReference type="SAM" id="Phobius"/>
    </source>
</evidence>